<dbReference type="EMBL" id="KI913171">
    <property type="protein sequence ID" value="ETV69847.1"/>
    <property type="molecule type" value="Genomic_DNA"/>
</dbReference>
<keyword evidence="3" id="KW-1133">Transmembrane helix</keyword>
<dbReference type="NCBIfam" id="TIGR02174">
    <property type="entry name" value="CXXU_selWTH"/>
    <property type="match status" value="1"/>
</dbReference>
<dbReference type="GO" id="GO:0005789">
    <property type="term" value="C:endoplasmic reticulum membrane"/>
    <property type="evidence" value="ECO:0007669"/>
    <property type="project" value="TreeGrafter"/>
</dbReference>
<dbReference type="PANTHER" id="PTHR13544:SF0">
    <property type="entry name" value="THIOREDOXIN REDUCTASE-LIKE SELENOPROTEIN T"/>
    <property type="match status" value="1"/>
</dbReference>
<dbReference type="Gene3D" id="3.40.30.10">
    <property type="entry name" value="Glutaredoxin"/>
    <property type="match status" value="1"/>
</dbReference>
<dbReference type="VEuPathDB" id="FungiDB:H257_14462"/>
<dbReference type="RefSeq" id="XP_009840585.1">
    <property type="nucleotide sequence ID" value="XM_009842283.1"/>
</dbReference>
<evidence type="ECO:0000256" key="3">
    <source>
        <dbReference type="SAM" id="Phobius"/>
    </source>
</evidence>
<dbReference type="PANTHER" id="PTHR13544">
    <property type="entry name" value="SELENOPROTEIN T"/>
    <property type="match status" value="1"/>
</dbReference>
<reference evidence="4" key="1">
    <citation type="submission" date="2013-12" db="EMBL/GenBank/DDBJ databases">
        <title>The Genome Sequence of Aphanomyces astaci APO3.</title>
        <authorList>
            <consortium name="The Broad Institute Genomics Platform"/>
            <person name="Russ C."/>
            <person name="Tyler B."/>
            <person name="van West P."/>
            <person name="Dieguez-Uribeondo J."/>
            <person name="Young S.K."/>
            <person name="Zeng Q."/>
            <person name="Gargeya S."/>
            <person name="Fitzgerald M."/>
            <person name="Abouelleil A."/>
            <person name="Alvarado L."/>
            <person name="Chapman S.B."/>
            <person name="Gainer-Dewar J."/>
            <person name="Goldberg J."/>
            <person name="Griggs A."/>
            <person name="Gujja S."/>
            <person name="Hansen M."/>
            <person name="Howarth C."/>
            <person name="Imamovic A."/>
            <person name="Ireland A."/>
            <person name="Larimer J."/>
            <person name="McCowan C."/>
            <person name="Murphy C."/>
            <person name="Pearson M."/>
            <person name="Poon T.W."/>
            <person name="Priest M."/>
            <person name="Roberts A."/>
            <person name="Saif S."/>
            <person name="Shea T."/>
            <person name="Sykes S."/>
            <person name="Wortman J."/>
            <person name="Nusbaum C."/>
            <person name="Birren B."/>
        </authorList>
    </citation>
    <scope>NUCLEOTIDE SEQUENCE [LARGE SCALE GENOMIC DNA]</scope>
    <source>
        <strain evidence="4">APO3</strain>
    </source>
</reference>
<evidence type="ECO:0008006" key="5">
    <source>
        <dbReference type="Google" id="ProtNLM"/>
    </source>
</evidence>
<protein>
    <recommendedName>
        <fullName evidence="5">Selenoprotein T</fullName>
    </recommendedName>
</protein>
<feature type="transmembrane region" description="Helical" evidence="3">
    <location>
        <begin position="36"/>
        <end position="57"/>
    </location>
</feature>
<dbReference type="AlphaFoldDB" id="W4FQT5"/>
<evidence type="ECO:0000313" key="4">
    <source>
        <dbReference type="EMBL" id="ETV69847.1"/>
    </source>
</evidence>
<organism evidence="4">
    <name type="scientific">Aphanomyces astaci</name>
    <name type="common">Crayfish plague agent</name>
    <dbReference type="NCBI Taxonomy" id="112090"/>
    <lineage>
        <taxon>Eukaryota</taxon>
        <taxon>Sar</taxon>
        <taxon>Stramenopiles</taxon>
        <taxon>Oomycota</taxon>
        <taxon>Saprolegniomycetes</taxon>
        <taxon>Saprolegniales</taxon>
        <taxon>Verrucalvaceae</taxon>
        <taxon>Aphanomyces</taxon>
    </lineage>
</organism>
<dbReference type="InterPro" id="IPR036249">
    <property type="entry name" value="Thioredoxin-like_sf"/>
</dbReference>
<proteinExistence type="predicted"/>
<dbReference type="GeneID" id="20816458"/>
<accession>W4FQT5</accession>
<evidence type="ECO:0000256" key="2">
    <source>
        <dbReference type="ARBA" id="ARBA00023284"/>
    </source>
</evidence>
<keyword evidence="3" id="KW-0812">Transmembrane</keyword>
<dbReference type="InterPro" id="IPR011893">
    <property type="entry name" value="Selenoprotein_Rdx-typ"/>
</dbReference>
<keyword evidence="2" id="KW-0676">Redox-active center</keyword>
<dbReference type="Pfam" id="PF10262">
    <property type="entry name" value="Rdx"/>
    <property type="match status" value="1"/>
</dbReference>
<evidence type="ECO:0000256" key="1">
    <source>
        <dbReference type="ARBA" id="ARBA00022729"/>
    </source>
</evidence>
<sequence length="132" mass="14477">MAKSLETIFPHLAGRIEGKKYAPSGWISSVASSLSLLRWIGLAFVLFGEFFFVSLSIPMNPSLVDAMKEHRFTATMVLMVIGVVSQNLSASGAFEIYLNDKRIFSKLESHRVPTTEEVAALLAAQGLKTREG</sequence>
<keyword evidence="3" id="KW-0472">Membrane</keyword>
<keyword evidence="1" id="KW-0732">Signal</keyword>
<dbReference type="SUPFAM" id="SSF52833">
    <property type="entry name" value="Thioredoxin-like"/>
    <property type="match status" value="1"/>
</dbReference>
<gene>
    <name evidence="4" type="ORF">H257_14462</name>
</gene>
<name>W4FQT5_APHAT</name>
<dbReference type="GO" id="GO:0004791">
    <property type="term" value="F:thioredoxin-disulfide reductase (NADPH) activity"/>
    <property type="evidence" value="ECO:0007669"/>
    <property type="project" value="TreeGrafter"/>
</dbReference>
<dbReference type="OrthoDB" id="60822at2759"/>
<dbReference type="InterPro" id="IPR019389">
    <property type="entry name" value="Selenoprotein_T"/>
</dbReference>
<feature type="transmembrane region" description="Helical" evidence="3">
    <location>
        <begin position="77"/>
        <end position="98"/>
    </location>
</feature>
<dbReference type="GO" id="GO:0045454">
    <property type="term" value="P:cell redox homeostasis"/>
    <property type="evidence" value="ECO:0007669"/>
    <property type="project" value="TreeGrafter"/>
</dbReference>